<dbReference type="GO" id="GO:0016627">
    <property type="term" value="F:oxidoreductase activity, acting on the CH-CH group of donors"/>
    <property type="evidence" value="ECO:0007669"/>
    <property type="project" value="TreeGrafter"/>
</dbReference>
<dbReference type="EMBL" id="UINC01004899">
    <property type="protein sequence ID" value="SVA17662.1"/>
    <property type="molecule type" value="Genomic_DNA"/>
</dbReference>
<evidence type="ECO:0000256" key="1">
    <source>
        <dbReference type="ARBA" id="ARBA00023002"/>
    </source>
</evidence>
<evidence type="ECO:0000259" key="2">
    <source>
        <dbReference type="Pfam" id="PF01243"/>
    </source>
</evidence>
<dbReference type="NCBIfam" id="TIGR03618">
    <property type="entry name" value="Rv1155_F420"/>
    <property type="match status" value="1"/>
</dbReference>
<dbReference type="PANTHER" id="PTHR35176">
    <property type="entry name" value="HEME OXYGENASE HI_0854-RELATED"/>
    <property type="match status" value="1"/>
</dbReference>
<dbReference type="InterPro" id="IPR011576">
    <property type="entry name" value="Pyridox_Oxase_N"/>
</dbReference>
<keyword evidence="1" id="KW-0560">Oxidoreductase</keyword>
<name>A0A381TNK9_9ZZZZ</name>
<dbReference type="SUPFAM" id="SSF50475">
    <property type="entry name" value="FMN-binding split barrel"/>
    <property type="match status" value="1"/>
</dbReference>
<dbReference type="Pfam" id="PF01243">
    <property type="entry name" value="PNPOx_N"/>
    <property type="match status" value="1"/>
</dbReference>
<proteinExistence type="predicted"/>
<dbReference type="InterPro" id="IPR052019">
    <property type="entry name" value="F420H2_bilvrd_red/Heme_oxyg"/>
</dbReference>
<dbReference type="AlphaFoldDB" id="A0A381TNK9"/>
<dbReference type="InterPro" id="IPR012349">
    <property type="entry name" value="Split_barrel_FMN-bd"/>
</dbReference>
<dbReference type="PANTHER" id="PTHR35176:SF6">
    <property type="entry name" value="HEME OXYGENASE HI_0854-RELATED"/>
    <property type="match status" value="1"/>
</dbReference>
<feature type="domain" description="Pyridoxamine 5'-phosphate oxidase N-terminal" evidence="2">
    <location>
        <begin position="1"/>
        <end position="112"/>
    </location>
</feature>
<organism evidence="3">
    <name type="scientific">marine metagenome</name>
    <dbReference type="NCBI Taxonomy" id="408172"/>
    <lineage>
        <taxon>unclassified sequences</taxon>
        <taxon>metagenomes</taxon>
        <taxon>ecological metagenomes</taxon>
    </lineage>
</organism>
<gene>
    <name evidence="3" type="ORF">METZ01_LOCUS70516</name>
</gene>
<protein>
    <recommendedName>
        <fullName evidence="2">Pyridoxamine 5'-phosphate oxidase N-terminal domain-containing protein</fullName>
    </recommendedName>
</protein>
<dbReference type="InterPro" id="IPR019920">
    <property type="entry name" value="F420-binding_dom_put"/>
</dbReference>
<reference evidence="3" key="1">
    <citation type="submission" date="2018-05" db="EMBL/GenBank/DDBJ databases">
        <authorList>
            <person name="Lanie J.A."/>
            <person name="Ng W.-L."/>
            <person name="Kazmierczak K.M."/>
            <person name="Andrzejewski T.M."/>
            <person name="Davidsen T.M."/>
            <person name="Wayne K.J."/>
            <person name="Tettelin H."/>
            <person name="Glass J.I."/>
            <person name="Rusch D."/>
            <person name="Podicherti R."/>
            <person name="Tsui H.-C.T."/>
            <person name="Winkler M.E."/>
        </authorList>
    </citation>
    <scope>NUCLEOTIDE SEQUENCE</scope>
</reference>
<sequence length="119" mass="12897">MTTLNRDGSPHTSPVWHTTQGGKVVVATGSSTVKSNNIASDPRVSLVAAADRSPQPWVQVNGRAAVSRPENIDEIVTDLAYHYVGPEEAPDYLREILGKVDFVLIEIEPTKILGFDGEE</sequence>
<dbReference type="GO" id="GO:0070967">
    <property type="term" value="F:coenzyme F420 binding"/>
    <property type="evidence" value="ECO:0007669"/>
    <property type="project" value="TreeGrafter"/>
</dbReference>
<dbReference type="GO" id="GO:0005829">
    <property type="term" value="C:cytosol"/>
    <property type="evidence" value="ECO:0007669"/>
    <property type="project" value="TreeGrafter"/>
</dbReference>
<accession>A0A381TNK9</accession>
<evidence type="ECO:0000313" key="3">
    <source>
        <dbReference type="EMBL" id="SVA17662.1"/>
    </source>
</evidence>
<dbReference type="Gene3D" id="2.30.110.10">
    <property type="entry name" value="Electron Transport, Fmn-binding Protein, Chain A"/>
    <property type="match status" value="1"/>
</dbReference>